<dbReference type="SUPFAM" id="SSF51735">
    <property type="entry name" value="NAD(P)-binding Rossmann-fold domains"/>
    <property type="match status" value="1"/>
</dbReference>
<dbReference type="InterPro" id="IPR006140">
    <property type="entry name" value="D-isomer_DH_NAD-bd"/>
</dbReference>
<dbReference type="Proteomes" id="UP000054565">
    <property type="component" value="Unassembled WGS sequence"/>
</dbReference>
<evidence type="ECO:0000313" key="5">
    <source>
        <dbReference type="EMBL" id="KMP03606.1"/>
    </source>
</evidence>
<dbReference type="GO" id="GO:0051287">
    <property type="term" value="F:NAD binding"/>
    <property type="evidence" value="ECO:0007669"/>
    <property type="project" value="InterPro"/>
</dbReference>
<dbReference type="OrthoDB" id="9991913at2759"/>
<dbReference type="SUPFAM" id="SSF52283">
    <property type="entry name" value="Formate/glycerate dehydrogenase catalytic domain-like"/>
    <property type="match status" value="1"/>
</dbReference>
<feature type="domain" description="D-isomer specific 2-hydroxyacid dehydrogenase catalytic" evidence="3">
    <location>
        <begin position="91"/>
        <end position="366"/>
    </location>
</feature>
<dbReference type="InterPro" id="IPR050223">
    <property type="entry name" value="D-isomer_2-hydroxyacid_DH"/>
</dbReference>
<dbReference type="InterPro" id="IPR036291">
    <property type="entry name" value="NAD(P)-bd_dom_sf"/>
</dbReference>
<evidence type="ECO:0000259" key="4">
    <source>
        <dbReference type="Pfam" id="PF02826"/>
    </source>
</evidence>
<evidence type="ECO:0000256" key="2">
    <source>
        <dbReference type="RuleBase" id="RU003719"/>
    </source>
</evidence>
<evidence type="ECO:0000259" key="3">
    <source>
        <dbReference type="Pfam" id="PF00389"/>
    </source>
</evidence>
<protein>
    <submittedName>
        <fullName evidence="5">Glyoxylate reductase</fullName>
    </submittedName>
</protein>
<comment type="similarity">
    <text evidence="2">Belongs to the D-isomer specific 2-hydroxyacid dehydrogenase family.</text>
</comment>
<dbReference type="GO" id="GO:0016618">
    <property type="term" value="F:hydroxypyruvate reductase [NAD(P)H] activity"/>
    <property type="evidence" value="ECO:0007669"/>
    <property type="project" value="TreeGrafter"/>
</dbReference>
<gene>
    <name evidence="5" type="ORF">CIRG_03298</name>
</gene>
<dbReference type="Pfam" id="PF00389">
    <property type="entry name" value="2-Hacid_dh"/>
    <property type="match status" value="1"/>
</dbReference>
<dbReference type="GO" id="GO:0005829">
    <property type="term" value="C:cytosol"/>
    <property type="evidence" value="ECO:0007669"/>
    <property type="project" value="TreeGrafter"/>
</dbReference>
<dbReference type="CDD" id="cd12168">
    <property type="entry name" value="Mand_dh_like"/>
    <property type="match status" value="1"/>
</dbReference>
<dbReference type="Gene3D" id="3.40.50.720">
    <property type="entry name" value="NAD(P)-binding Rossmann-like Domain"/>
    <property type="match status" value="2"/>
</dbReference>
<dbReference type="AlphaFoldDB" id="A0A0J6Y4L6"/>
<keyword evidence="1 2" id="KW-0560">Oxidoreductase</keyword>
<evidence type="ECO:0000256" key="1">
    <source>
        <dbReference type="ARBA" id="ARBA00023002"/>
    </source>
</evidence>
<dbReference type="InterPro" id="IPR006139">
    <property type="entry name" value="D-isomer_2_OHA_DH_cat_dom"/>
</dbReference>
<reference evidence="6" key="1">
    <citation type="journal article" date="2010" name="Genome Res.">
        <title>Population genomic sequencing of Coccidioides fungi reveals recent hybridization and transposon control.</title>
        <authorList>
            <person name="Neafsey D.E."/>
            <person name="Barker B.M."/>
            <person name="Sharpton T.J."/>
            <person name="Stajich J.E."/>
            <person name="Park D.J."/>
            <person name="Whiston E."/>
            <person name="Hung C.-Y."/>
            <person name="McMahan C."/>
            <person name="White J."/>
            <person name="Sykes S."/>
            <person name="Heiman D."/>
            <person name="Young S."/>
            <person name="Zeng Q."/>
            <person name="Abouelleil A."/>
            <person name="Aftuck L."/>
            <person name="Bessette D."/>
            <person name="Brown A."/>
            <person name="FitzGerald M."/>
            <person name="Lui A."/>
            <person name="Macdonald J.P."/>
            <person name="Priest M."/>
            <person name="Orbach M.J."/>
            <person name="Galgiani J.N."/>
            <person name="Kirkland T.N."/>
            <person name="Cole G.T."/>
            <person name="Birren B.W."/>
            <person name="Henn M.R."/>
            <person name="Taylor J.W."/>
            <person name="Rounsley S.D."/>
        </authorList>
    </citation>
    <scope>NUCLEOTIDE SEQUENCE [LARGE SCALE GENOMIC DNA]</scope>
    <source>
        <strain evidence="6">RMSCC 2394</strain>
    </source>
</reference>
<sequence>MRCLHFYTSIFSSRQPARTMSSANNTKKPTLLYVGEPIRGPNRERWARFRENFNILTYTRTTKEDLLASLKPGGRYSQIDGIIRPCHTGNNNLPRFNKEFISHLPLSLKIISSSNHGYEREDTEELGRRGIWYCNGAGAANDSTGDIALLLIIAAFRYTSFCENNLRTTRKGDYFAVEDAVAPTSVNPRDKILGIVGMGEVGRAVSVRAKALGMKIHYFSRTRKSPKVEREAGVAEYHATLESLLKVADCVLLACPHSPETHHLLNKDTFKLMKRGVRVVNVARGKCIDEEALADAIDEGIVVGAGLDVYHDEPTVNPRLLDNWKITLLPHIGGACLDTHLNFERIAMDNIEAFFRGDGKLLTPVNNVTGPRL</sequence>
<name>A0A0J6Y4L6_COCIT</name>
<accession>A0A0J6Y4L6</accession>
<proteinExistence type="inferred from homology"/>
<dbReference type="PANTHER" id="PTHR10996">
    <property type="entry name" value="2-HYDROXYACID DEHYDROGENASE-RELATED"/>
    <property type="match status" value="1"/>
</dbReference>
<evidence type="ECO:0000313" key="6">
    <source>
        <dbReference type="Proteomes" id="UP000054565"/>
    </source>
</evidence>
<dbReference type="Pfam" id="PF02826">
    <property type="entry name" value="2-Hacid_dh_C"/>
    <property type="match status" value="1"/>
</dbReference>
<dbReference type="GO" id="GO:0030267">
    <property type="term" value="F:glyoxylate reductase (NADPH) activity"/>
    <property type="evidence" value="ECO:0007669"/>
    <property type="project" value="TreeGrafter"/>
</dbReference>
<dbReference type="PANTHER" id="PTHR10996:SF281">
    <property type="entry name" value="D-ISOMER SPECIFIC 2-HYDROXYACID DEHYDROGENASE NAD-BINDING DOMAIN-CONTAINING PROTEIN-RELATED"/>
    <property type="match status" value="1"/>
</dbReference>
<dbReference type="EMBL" id="DS028094">
    <property type="protein sequence ID" value="KMP03606.1"/>
    <property type="molecule type" value="Genomic_DNA"/>
</dbReference>
<organism evidence="5 6">
    <name type="scientific">Coccidioides immitis RMSCC 2394</name>
    <dbReference type="NCBI Taxonomy" id="404692"/>
    <lineage>
        <taxon>Eukaryota</taxon>
        <taxon>Fungi</taxon>
        <taxon>Dikarya</taxon>
        <taxon>Ascomycota</taxon>
        <taxon>Pezizomycotina</taxon>
        <taxon>Eurotiomycetes</taxon>
        <taxon>Eurotiomycetidae</taxon>
        <taxon>Onygenales</taxon>
        <taxon>Onygenaceae</taxon>
        <taxon>Coccidioides</taxon>
    </lineage>
</organism>
<feature type="domain" description="D-isomer specific 2-hydroxyacid dehydrogenase NAD-binding" evidence="4">
    <location>
        <begin position="151"/>
        <end position="333"/>
    </location>
</feature>
<dbReference type="STRING" id="404692.A0A0J6Y4L6"/>